<name>A0A080ZKL1_PHYNI</name>
<accession>A0A080ZKL1</accession>
<evidence type="ECO:0000313" key="2">
    <source>
        <dbReference type="Proteomes" id="UP000028582"/>
    </source>
</evidence>
<evidence type="ECO:0000313" key="1">
    <source>
        <dbReference type="EMBL" id="ETO67172.1"/>
    </source>
</evidence>
<protein>
    <submittedName>
        <fullName evidence="1">Uncharacterized protein</fullName>
    </submittedName>
</protein>
<dbReference type="EMBL" id="ANJA01002919">
    <property type="protein sequence ID" value="ETO67172.1"/>
    <property type="molecule type" value="Genomic_DNA"/>
</dbReference>
<gene>
    <name evidence="1" type="ORF">F444_15826</name>
</gene>
<dbReference type="AlphaFoldDB" id="A0A080ZKL1"/>
<organism evidence="1 2">
    <name type="scientific">Phytophthora nicotianae P1976</name>
    <dbReference type="NCBI Taxonomy" id="1317066"/>
    <lineage>
        <taxon>Eukaryota</taxon>
        <taxon>Sar</taxon>
        <taxon>Stramenopiles</taxon>
        <taxon>Oomycota</taxon>
        <taxon>Peronosporomycetes</taxon>
        <taxon>Peronosporales</taxon>
        <taxon>Peronosporaceae</taxon>
        <taxon>Phytophthora</taxon>
    </lineage>
</organism>
<reference evidence="1 2" key="1">
    <citation type="submission" date="2013-11" db="EMBL/GenBank/DDBJ databases">
        <title>The Genome Sequence of Phytophthora parasitica P1976.</title>
        <authorList>
            <consortium name="The Broad Institute Genomics Platform"/>
            <person name="Russ C."/>
            <person name="Tyler B."/>
            <person name="Panabieres F."/>
            <person name="Shan W."/>
            <person name="Tripathy S."/>
            <person name="Grunwald N."/>
            <person name="Machado M."/>
            <person name="Johnson C.S."/>
            <person name="Walker B."/>
            <person name="Young S."/>
            <person name="Zeng Q."/>
            <person name="Gargeya S."/>
            <person name="Fitzgerald M."/>
            <person name="Haas B."/>
            <person name="Abouelleil A."/>
            <person name="Allen A.W."/>
            <person name="Alvarado L."/>
            <person name="Arachchi H.M."/>
            <person name="Berlin A.M."/>
            <person name="Chapman S.B."/>
            <person name="Gainer-Dewar J."/>
            <person name="Goldberg J."/>
            <person name="Griggs A."/>
            <person name="Gujja S."/>
            <person name="Hansen M."/>
            <person name="Howarth C."/>
            <person name="Imamovic A."/>
            <person name="Ireland A."/>
            <person name="Larimer J."/>
            <person name="McCowan C."/>
            <person name="Murphy C."/>
            <person name="Pearson M."/>
            <person name="Poon T.W."/>
            <person name="Priest M."/>
            <person name="Roberts A."/>
            <person name="Saif S."/>
            <person name="Shea T."/>
            <person name="Sisk P."/>
            <person name="Sykes S."/>
            <person name="Wortman J."/>
            <person name="Nusbaum C."/>
            <person name="Birren B."/>
        </authorList>
    </citation>
    <scope>NUCLEOTIDE SEQUENCE [LARGE SCALE GENOMIC DNA]</scope>
    <source>
        <strain evidence="1 2">P1976</strain>
    </source>
</reference>
<sequence length="32" mass="3467">MKKATAARAVTYLSQLPTNVEDCKMQSATVIP</sequence>
<dbReference type="Proteomes" id="UP000028582">
    <property type="component" value="Unassembled WGS sequence"/>
</dbReference>
<proteinExistence type="predicted"/>
<comment type="caution">
    <text evidence="1">The sequence shown here is derived from an EMBL/GenBank/DDBJ whole genome shotgun (WGS) entry which is preliminary data.</text>
</comment>